<reference evidence="1 2" key="1">
    <citation type="submission" date="2017-06" db="EMBL/GenBank/DDBJ databases">
        <title>Sequencing and comparative analysis of myxobacterial genomes.</title>
        <authorList>
            <person name="Rupp O."/>
            <person name="Goesmann A."/>
            <person name="Sogaard-Andersen L."/>
        </authorList>
    </citation>
    <scope>NUCLEOTIDE SEQUENCE [LARGE SCALE GENOMIC DNA]</scope>
    <source>
        <strain evidence="1 2">DSM 52655</strain>
    </source>
</reference>
<sequence>MILHPGNLPGAARALLPALPNEVSRVANDGLVGLRVPQ</sequence>
<evidence type="ECO:0000313" key="2">
    <source>
        <dbReference type="Proteomes" id="UP000217257"/>
    </source>
</evidence>
<evidence type="ECO:0000313" key="1">
    <source>
        <dbReference type="EMBL" id="ATB38713.1"/>
    </source>
</evidence>
<accession>A0A250J539</accession>
<gene>
    <name evidence="1" type="ORF">CYFUS_004148</name>
</gene>
<organism evidence="1 2">
    <name type="scientific">Cystobacter fuscus</name>
    <dbReference type="NCBI Taxonomy" id="43"/>
    <lineage>
        <taxon>Bacteria</taxon>
        <taxon>Pseudomonadati</taxon>
        <taxon>Myxococcota</taxon>
        <taxon>Myxococcia</taxon>
        <taxon>Myxococcales</taxon>
        <taxon>Cystobacterineae</taxon>
        <taxon>Archangiaceae</taxon>
        <taxon>Cystobacter</taxon>
    </lineage>
</organism>
<dbReference type="AlphaFoldDB" id="A0A250J539"/>
<protein>
    <submittedName>
        <fullName evidence="1">Uncharacterized protein</fullName>
    </submittedName>
</protein>
<name>A0A250J539_9BACT</name>
<proteinExistence type="predicted"/>
<dbReference type="EMBL" id="CP022098">
    <property type="protein sequence ID" value="ATB38713.1"/>
    <property type="molecule type" value="Genomic_DNA"/>
</dbReference>
<dbReference type="Proteomes" id="UP000217257">
    <property type="component" value="Chromosome"/>
</dbReference>
<dbReference type="KEGG" id="cfus:CYFUS_004148"/>